<dbReference type="GO" id="GO:0016887">
    <property type="term" value="F:ATP hydrolysis activity"/>
    <property type="evidence" value="ECO:0007669"/>
    <property type="project" value="InterPro"/>
</dbReference>
<dbReference type="InterPro" id="IPR003593">
    <property type="entry name" value="AAA+_ATPase"/>
</dbReference>
<dbReference type="PANTHER" id="PTHR35894">
    <property type="entry name" value="GENERAL SECRETION PATHWAY PROTEIN A-RELATED"/>
    <property type="match status" value="1"/>
</dbReference>
<dbReference type="Pfam" id="PF13401">
    <property type="entry name" value="AAA_22"/>
    <property type="match status" value="1"/>
</dbReference>
<feature type="compositionally biased region" description="Polar residues" evidence="1">
    <location>
        <begin position="357"/>
        <end position="369"/>
    </location>
</feature>
<gene>
    <name evidence="3" type="ORF">K8W01_04285</name>
</gene>
<dbReference type="InterPro" id="IPR052026">
    <property type="entry name" value="ExeA_AAA_ATPase_DNA-bind"/>
</dbReference>
<name>A0A921E042_9HYPH</name>
<feature type="region of interest" description="Disordered" evidence="1">
    <location>
        <begin position="353"/>
        <end position="402"/>
    </location>
</feature>
<dbReference type="EMBL" id="DYYG01000013">
    <property type="protein sequence ID" value="HJE22856.1"/>
    <property type="molecule type" value="Genomic_DNA"/>
</dbReference>
<dbReference type="AlphaFoldDB" id="A0A921E042"/>
<reference evidence="3" key="2">
    <citation type="submission" date="2021-09" db="EMBL/GenBank/DDBJ databases">
        <authorList>
            <person name="Gilroy R."/>
        </authorList>
    </citation>
    <scope>NUCLEOTIDE SEQUENCE</scope>
    <source>
        <strain evidence="3">316</strain>
    </source>
</reference>
<reference evidence="3" key="1">
    <citation type="journal article" date="2021" name="PeerJ">
        <title>Extensive microbial diversity within the chicken gut microbiome revealed by metagenomics and culture.</title>
        <authorList>
            <person name="Gilroy R."/>
            <person name="Ravi A."/>
            <person name="Getino M."/>
            <person name="Pursley I."/>
            <person name="Horton D.L."/>
            <person name="Alikhan N.F."/>
            <person name="Baker D."/>
            <person name="Gharbi K."/>
            <person name="Hall N."/>
            <person name="Watson M."/>
            <person name="Adriaenssens E.M."/>
            <person name="Foster-Nyarko E."/>
            <person name="Jarju S."/>
            <person name="Secka A."/>
            <person name="Antonio M."/>
            <person name="Oren A."/>
            <person name="Chaudhuri R.R."/>
            <person name="La Ragione R."/>
            <person name="Hildebrand F."/>
            <person name="Pallen M.J."/>
        </authorList>
    </citation>
    <scope>NUCLEOTIDE SEQUENCE</scope>
    <source>
        <strain evidence="3">316</strain>
    </source>
</reference>
<dbReference type="Proteomes" id="UP000742631">
    <property type="component" value="Unassembled WGS sequence"/>
</dbReference>
<dbReference type="InterPro" id="IPR049945">
    <property type="entry name" value="AAA_22"/>
</dbReference>
<organism evidence="3 4">
    <name type="scientific">Methylorubrum populi</name>
    <dbReference type="NCBI Taxonomy" id="223967"/>
    <lineage>
        <taxon>Bacteria</taxon>
        <taxon>Pseudomonadati</taxon>
        <taxon>Pseudomonadota</taxon>
        <taxon>Alphaproteobacteria</taxon>
        <taxon>Hyphomicrobiales</taxon>
        <taxon>Methylobacteriaceae</taxon>
        <taxon>Methylorubrum</taxon>
    </lineage>
</organism>
<comment type="caution">
    <text evidence="3">The sequence shown here is derived from an EMBL/GenBank/DDBJ whole genome shotgun (WGS) entry which is preliminary data.</text>
</comment>
<evidence type="ECO:0000259" key="2">
    <source>
        <dbReference type="SMART" id="SM00382"/>
    </source>
</evidence>
<feature type="domain" description="AAA+ ATPase" evidence="2">
    <location>
        <begin position="96"/>
        <end position="344"/>
    </location>
</feature>
<dbReference type="SUPFAM" id="SSF52540">
    <property type="entry name" value="P-loop containing nucleoside triphosphate hydrolases"/>
    <property type="match status" value="1"/>
</dbReference>
<proteinExistence type="predicted"/>
<evidence type="ECO:0000256" key="1">
    <source>
        <dbReference type="SAM" id="MobiDB-lite"/>
    </source>
</evidence>
<accession>A0A921E042</accession>
<dbReference type="SMART" id="SM00382">
    <property type="entry name" value="AAA"/>
    <property type="match status" value="1"/>
</dbReference>
<protein>
    <submittedName>
        <fullName evidence="3">TniB family NTP-binding protein</fullName>
    </submittedName>
</protein>
<evidence type="ECO:0000313" key="4">
    <source>
        <dbReference type="Proteomes" id="UP000742631"/>
    </source>
</evidence>
<dbReference type="Gene3D" id="3.40.50.300">
    <property type="entry name" value="P-loop containing nucleotide triphosphate hydrolases"/>
    <property type="match status" value="1"/>
</dbReference>
<sequence length="402" mass="44679">MSRPAAEGTSALHHSADAAFHTSDADEVLECEIDLISGLDDGDVGQDTGDATDLLTDEAEAMLTRARHVLIDNHVDLIEGIKAIERSRRAYDRGEPGQLLLITGASGTGKSTIQREWIRREYQRIVRTTGRIPQICNYGLVLTDGIDGDERPIVFVNASSSRSTNALATQILRALGAEVPRALHGHQILDRLRMQLVGQKTRLLFIDEFHHTVSSRDELVEELSELVKDLLVETRVQLVLSGMQKAARPVDANPQLDRRCRMRFPVEPFSWGSEIEHRQEFLDFLADLEEGMDLPEASNLSDPKRAGRIHASTGGILGRVTRLILIALEHGLEDGVMHVADRYLAYAHETLKRSGEKSNPFQPQASKNEQAPRRRVQRPSRTRGSLSGKPSAPTYEKTARTV</sequence>
<dbReference type="InterPro" id="IPR027417">
    <property type="entry name" value="P-loop_NTPase"/>
</dbReference>
<dbReference type="PANTHER" id="PTHR35894:SF1">
    <property type="entry name" value="PHOSPHORIBULOKINASE _ URIDINE KINASE FAMILY"/>
    <property type="match status" value="1"/>
</dbReference>
<evidence type="ECO:0000313" key="3">
    <source>
        <dbReference type="EMBL" id="HJE22856.1"/>
    </source>
</evidence>